<dbReference type="InterPro" id="IPR019405">
    <property type="entry name" value="Lactonase_7-beta_prop"/>
</dbReference>
<evidence type="ECO:0000313" key="3">
    <source>
        <dbReference type="EMBL" id="TGA94520.1"/>
    </source>
</evidence>
<dbReference type="GO" id="GO:0017057">
    <property type="term" value="F:6-phosphogluconolactonase activity"/>
    <property type="evidence" value="ECO:0007669"/>
    <property type="project" value="TreeGrafter"/>
</dbReference>
<sequence length="410" mass="42687">MGTVPRYAEHLSRRTLLGALGVAGAAGTAAAVAAARSARPPDTGRARGLPTEQAERNGAGRAEGRLVYLGTFGAGITMARYGGGTLTAVGTFDGVGDPSYLALAPSGRVLYALDEQRDGTVRALAVGDRGTLHPLGRARSTGGDSPTHLSVHPGGRYLLTANYGSGSVAVHPIGADGALGERTDLVRHQGSGPDPERQRGPHAHQVLTDPRGRFVLAVDLGTDSVHSYRLDPDRGRLTPVAQARTAPGAGPRHLAFHPGGRFAYLVGELDGTLTVAGYDPVRGRLVLRDSWATLPDGVRPEERNYPAGVAVSADGRFVYVSNRGHDSVARFAVTDGGARLRLLDTVPCGGSYPRYLGLSPSGRLLFTGNQRSGTVGVFRVDPRGGELRPVGEPFATGAPVCVLPLPEEGL</sequence>
<gene>
    <name evidence="3" type="ORF">E4099_26040</name>
</gene>
<protein>
    <submittedName>
        <fullName evidence="3">Lactonase family protein</fullName>
    </submittedName>
</protein>
<dbReference type="Pfam" id="PF10282">
    <property type="entry name" value="Lactonase"/>
    <property type="match status" value="1"/>
</dbReference>
<organism evidence="3 4">
    <name type="scientific">Streptomyces palmae</name>
    <dbReference type="NCBI Taxonomy" id="1701085"/>
    <lineage>
        <taxon>Bacteria</taxon>
        <taxon>Bacillati</taxon>
        <taxon>Actinomycetota</taxon>
        <taxon>Actinomycetes</taxon>
        <taxon>Kitasatosporales</taxon>
        <taxon>Streptomycetaceae</taxon>
        <taxon>Streptomyces</taxon>
    </lineage>
</organism>
<comment type="similarity">
    <text evidence="1">Belongs to the cycloisomerase 2 family.</text>
</comment>
<comment type="caution">
    <text evidence="3">The sequence shown here is derived from an EMBL/GenBank/DDBJ whole genome shotgun (WGS) entry which is preliminary data.</text>
</comment>
<reference evidence="3 4" key="1">
    <citation type="submission" date="2019-03" db="EMBL/GenBank/DDBJ databases">
        <authorList>
            <person name="Gonzalez-Pimentel J.L."/>
        </authorList>
    </citation>
    <scope>NUCLEOTIDE SEQUENCE [LARGE SCALE GENOMIC DNA]</scope>
    <source>
        <strain evidence="3 4">JCM 31289</strain>
    </source>
</reference>
<dbReference type="Gene3D" id="2.130.10.10">
    <property type="entry name" value="YVTN repeat-like/Quinoprotein amine dehydrogenase"/>
    <property type="match status" value="1"/>
</dbReference>
<dbReference type="PROSITE" id="PS51318">
    <property type="entry name" value="TAT"/>
    <property type="match status" value="1"/>
</dbReference>
<dbReference type="AlphaFoldDB" id="A0A4Z0GGD8"/>
<dbReference type="InterPro" id="IPR006311">
    <property type="entry name" value="TAT_signal"/>
</dbReference>
<dbReference type="SUPFAM" id="SSF51004">
    <property type="entry name" value="C-terminal (heme d1) domain of cytochrome cd1-nitrite reductase"/>
    <property type="match status" value="1"/>
</dbReference>
<dbReference type="Proteomes" id="UP000297948">
    <property type="component" value="Unassembled WGS sequence"/>
</dbReference>
<dbReference type="GO" id="GO:0005829">
    <property type="term" value="C:cytosol"/>
    <property type="evidence" value="ECO:0007669"/>
    <property type="project" value="TreeGrafter"/>
</dbReference>
<dbReference type="OrthoDB" id="9790815at2"/>
<name>A0A4Z0GGD8_9ACTN</name>
<evidence type="ECO:0000313" key="4">
    <source>
        <dbReference type="Proteomes" id="UP000297948"/>
    </source>
</evidence>
<keyword evidence="4" id="KW-1185">Reference proteome</keyword>
<dbReference type="PANTHER" id="PTHR30344">
    <property type="entry name" value="6-PHOSPHOGLUCONOLACTONASE-RELATED"/>
    <property type="match status" value="1"/>
</dbReference>
<evidence type="ECO:0000256" key="2">
    <source>
        <dbReference type="SAM" id="MobiDB-lite"/>
    </source>
</evidence>
<feature type="region of interest" description="Disordered" evidence="2">
    <location>
        <begin position="34"/>
        <end position="58"/>
    </location>
</feature>
<evidence type="ECO:0000256" key="1">
    <source>
        <dbReference type="ARBA" id="ARBA00005564"/>
    </source>
</evidence>
<accession>A0A4Z0GGD8</accession>
<dbReference type="InterPro" id="IPR015943">
    <property type="entry name" value="WD40/YVTN_repeat-like_dom_sf"/>
</dbReference>
<dbReference type="InterPro" id="IPR050282">
    <property type="entry name" value="Cycloisomerase_2"/>
</dbReference>
<dbReference type="InterPro" id="IPR011048">
    <property type="entry name" value="Haem_d1_sf"/>
</dbReference>
<dbReference type="PANTHER" id="PTHR30344:SF1">
    <property type="entry name" value="6-PHOSPHOGLUCONOLACTONASE"/>
    <property type="match status" value="1"/>
</dbReference>
<proteinExistence type="inferred from homology"/>
<dbReference type="EMBL" id="SRID01000342">
    <property type="protein sequence ID" value="TGA94520.1"/>
    <property type="molecule type" value="Genomic_DNA"/>
</dbReference>